<dbReference type="PRINTS" id="PR00834">
    <property type="entry name" value="PROTEASES2C"/>
</dbReference>
<evidence type="ECO:0000256" key="3">
    <source>
        <dbReference type="ARBA" id="ARBA00022801"/>
    </source>
</evidence>
<keyword evidence="2" id="KW-0645">Protease</keyword>
<dbReference type="AlphaFoldDB" id="A0A271IVB2"/>
<proteinExistence type="inferred from homology"/>
<evidence type="ECO:0000259" key="4">
    <source>
        <dbReference type="PROSITE" id="PS50106"/>
    </source>
</evidence>
<dbReference type="PANTHER" id="PTHR43343">
    <property type="entry name" value="PEPTIDASE S12"/>
    <property type="match status" value="1"/>
</dbReference>
<comment type="caution">
    <text evidence="5">The sequence shown here is derived from an EMBL/GenBank/DDBJ whole genome shotgun (WGS) entry which is preliminary data.</text>
</comment>
<comment type="similarity">
    <text evidence="1">Belongs to the peptidase S1C family.</text>
</comment>
<evidence type="ECO:0000313" key="5">
    <source>
        <dbReference type="EMBL" id="PAP75201.1"/>
    </source>
</evidence>
<dbReference type="SUPFAM" id="SSF50494">
    <property type="entry name" value="Trypsin-like serine proteases"/>
    <property type="match status" value="1"/>
</dbReference>
<dbReference type="InterPro" id="IPR043504">
    <property type="entry name" value="Peptidase_S1_PA_chymotrypsin"/>
</dbReference>
<dbReference type="RefSeq" id="WP_095508838.1">
    <property type="nucleotide sequence ID" value="NZ_MQWD01000001.1"/>
</dbReference>
<keyword evidence="6" id="KW-1185">Reference proteome</keyword>
<dbReference type="InterPro" id="IPR009003">
    <property type="entry name" value="Peptidase_S1_PA"/>
</dbReference>
<dbReference type="InterPro" id="IPR001478">
    <property type="entry name" value="PDZ"/>
</dbReference>
<name>A0A271IVB2_9BACT</name>
<reference evidence="5 6" key="1">
    <citation type="submission" date="2016-11" db="EMBL/GenBank/DDBJ databases">
        <title>Study of marine rhodopsin-containing bacteria.</title>
        <authorList>
            <person name="Yoshizawa S."/>
            <person name="Kumagai Y."/>
            <person name="Kogure K."/>
        </authorList>
    </citation>
    <scope>NUCLEOTIDE SEQUENCE [LARGE SCALE GENOMIC DNA]</scope>
    <source>
        <strain evidence="5 6">SAORIC-28</strain>
    </source>
</reference>
<dbReference type="PANTHER" id="PTHR43343:SF3">
    <property type="entry name" value="PROTEASE DO-LIKE 8, CHLOROPLASTIC"/>
    <property type="match status" value="1"/>
</dbReference>
<gene>
    <name evidence="5" type="ORF">BSZ37_01455</name>
</gene>
<dbReference type="GO" id="GO:0004252">
    <property type="term" value="F:serine-type endopeptidase activity"/>
    <property type="evidence" value="ECO:0007669"/>
    <property type="project" value="InterPro"/>
</dbReference>
<organism evidence="5 6">
    <name type="scientific">Rubrivirga marina</name>
    <dbReference type="NCBI Taxonomy" id="1196024"/>
    <lineage>
        <taxon>Bacteria</taxon>
        <taxon>Pseudomonadati</taxon>
        <taxon>Rhodothermota</taxon>
        <taxon>Rhodothermia</taxon>
        <taxon>Rhodothermales</taxon>
        <taxon>Rubricoccaceae</taxon>
        <taxon>Rubrivirga</taxon>
    </lineage>
</organism>
<sequence>MRYALVLALALAGCQQEAHSQQATDGPLSVESPLADGAGALERLDGQIATSRRTAITRAVEAASPAVVSVNVIAVRNVVQRANPMLEWFYGQRLPGRTIQQRIQGLGSGFIISPDGYIVTNDHVVSNGGVAVESTEITIAFPDGTQMQAELVGTDPETDIALLKVEPDASLPYLAFEEQEDAVVGEWAIALGNPFGLFEAAEPTVTVGVVSAVGRDFPAQQGRIFRDMIQTDAAINRGNSGGPLVNALGRVIGVNTVIYSQTGGSDGIGFSVPAWRVRQVVAELRETGSVDRSFYTGLSIRPVSARLAQQLGLSEAEGLVVTSIESDSPAEQAGLLPRDVIVTIDGEAVASNEAVRDRLVDRRAGDTIRLGVVRRGRAINVPLRLAEVQ</sequence>
<dbReference type="OrthoDB" id="9758917at2"/>
<evidence type="ECO:0000256" key="2">
    <source>
        <dbReference type="ARBA" id="ARBA00022670"/>
    </source>
</evidence>
<accession>A0A271IVB2</accession>
<dbReference type="Pfam" id="PF13180">
    <property type="entry name" value="PDZ_2"/>
    <property type="match status" value="1"/>
</dbReference>
<dbReference type="InterPro" id="IPR036034">
    <property type="entry name" value="PDZ_sf"/>
</dbReference>
<dbReference type="Proteomes" id="UP000216339">
    <property type="component" value="Unassembled WGS sequence"/>
</dbReference>
<dbReference type="Gene3D" id="2.30.42.10">
    <property type="match status" value="1"/>
</dbReference>
<dbReference type="InterPro" id="IPR001940">
    <property type="entry name" value="Peptidase_S1C"/>
</dbReference>
<protein>
    <submittedName>
        <fullName evidence="5">2-alkenal reductase</fullName>
    </submittedName>
</protein>
<keyword evidence="3" id="KW-0378">Hydrolase</keyword>
<dbReference type="GO" id="GO:0006508">
    <property type="term" value="P:proteolysis"/>
    <property type="evidence" value="ECO:0007669"/>
    <property type="project" value="UniProtKB-KW"/>
</dbReference>
<evidence type="ECO:0000256" key="1">
    <source>
        <dbReference type="ARBA" id="ARBA00010541"/>
    </source>
</evidence>
<dbReference type="PROSITE" id="PS50106">
    <property type="entry name" value="PDZ"/>
    <property type="match status" value="1"/>
</dbReference>
<evidence type="ECO:0000313" key="6">
    <source>
        <dbReference type="Proteomes" id="UP000216339"/>
    </source>
</evidence>
<dbReference type="SUPFAM" id="SSF50156">
    <property type="entry name" value="PDZ domain-like"/>
    <property type="match status" value="1"/>
</dbReference>
<dbReference type="Pfam" id="PF13365">
    <property type="entry name" value="Trypsin_2"/>
    <property type="match status" value="1"/>
</dbReference>
<dbReference type="InterPro" id="IPR051201">
    <property type="entry name" value="Chloro_Bact_Ser_Proteases"/>
</dbReference>
<feature type="domain" description="PDZ" evidence="4">
    <location>
        <begin position="297"/>
        <end position="376"/>
    </location>
</feature>
<dbReference type="Gene3D" id="2.40.10.10">
    <property type="entry name" value="Trypsin-like serine proteases"/>
    <property type="match status" value="2"/>
</dbReference>
<dbReference type="SMART" id="SM00228">
    <property type="entry name" value="PDZ"/>
    <property type="match status" value="1"/>
</dbReference>
<dbReference type="EMBL" id="MQWD01000001">
    <property type="protein sequence ID" value="PAP75201.1"/>
    <property type="molecule type" value="Genomic_DNA"/>
</dbReference>